<dbReference type="SMART" id="SM00563">
    <property type="entry name" value="PlsC"/>
    <property type="match status" value="1"/>
</dbReference>
<feature type="transmembrane region" description="Helical" evidence="11">
    <location>
        <begin position="20"/>
        <end position="43"/>
    </location>
</feature>
<dbReference type="InterPro" id="IPR031356">
    <property type="entry name" value="Stealth_CR4"/>
</dbReference>
<dbReference type="EMBL" id="JAWJWF010000004">
    <property type="protein sequence ID" value="KAK6633673.1"/>
    <property type="molecule type" value="Genomic_DNA"/>
</dbReference>
<dbReference type="SUPFAM" id="SSF69593">
    <property type="entry name" value="Glycerol-3-phosphate (1)-acyltransferase"/>
    <property type="match status" value="1"/>
</dbReference>
<dbReference type="PANTHER" id="PTHR24045">
    <property type="match status" value="1"/>
</dbReference>
<keyword evidence="4" id="KW-0677">Repeat</keyword>
<dbReference type="InterPro" id="IPR031358">
    <property type="entry name" value="Stealth_CR1"/>
</dbReference>
<dbReference type="Proteomes" id="UP001359485">
    <property type="component" value="Unassembled WGS sequence"/>
</dbReference>
<evidence type="ECO:0000256" key="7">
    <source>
        <dbReference type="ARBA" id="ARBA00023157"/>
    </source>
</evidence>
<name>A0ABR1B2S6_POLSC</name>
<proteinExistence type="inferred from homology"/>
<dbReference type="InterPro" id="IPR000800">
    <property type="entry name" value="Notch_dom"/>
</dbReference>
<evidence type="ECO:0000256" key="3">
    <source>
        <dbReference type="ARBA" id="ARBA00022692"/>
    </source>
</evidence>
<dbReference type="Pfam" id="PF17102">
    <property type="entry name" value="Stealth_CR3"/>
    <property type="match status" value="1"/>
</dbReference>
<keyword evidence="2" id="KW-0808">Transferase</keyword>
<dbReference type="Gene3D" id="3.30.300.320">
    <property type="match status" value="1"/>
</dbReference>
<dbReference type="Pfam" id="PF17101">
    <property type="entry name" value="Stealth_CR1"/>
    <property type="match status" value="1"/>
</dbReference>
<evidence type="ECO:0000256" key="1">
    <source>
        <dbReference type="ARBA" id="ARBA00007583"/>
    </source>
</evidence>
<keyword evidence="3 11" id="KW-0812">Transmembrane</keyword>
<dbReference type="InterPro" id="IPR002123">
    <property type="entry name" value="Plipid/glycerol_acylTrfase"/>
</dbReference>
<comment type="subcellular location">
    <subcellularLocation>
        <location evidence="9">Endomembrane system</location>
        <topology evidence="9">Single-pass type I membrane protein</topology>
    </subcellularLocation>
</comment>
<keyword evidence="5 11" id="KW-1133">Transmembrane helix</keyword>
<dbReference type="InterPro" id="IPR032098">
    <property type="entry name" value="Acyltransf_C"/>
</dbReference>
<feature type="transmembrane region" description="Helical" evidence="11">
    <location>
        <begin position="1066"/>
        <end position="1087"/>
    </location>
</feature>
<keyword evidence="8" id="KW-0325">Glycoprotein</keyword>
<feature type="region of interest" description="Disordered" evidence="10">
    <location>
        <begin position="751"/>
        <end position="772"/>
    </location>
</feature>
<dbReference type="SMART" id="SM00004">
    <property type="entry name" value="NL"/>
    <property type="match status" value="1"/>
</dbReference>
<dbReference type="PANTHER" id="PTHR24045:SF0">
    <property type="entry name" value="N-ACETYLGLUCOSAMINE-1-PHOSPHOTRANSFERASE SUBUNITS ALPHA_BETA"/>
    <property type="match status" value="1"/>
</dbReference>
<dbReference type="Pfam" id="PF11380">
    <property type="entry name" value="Stealth_CR2"/>
    <property type="match status" value="1"/>
</dbReference>
<comment type="similarity">
    <text evidence="1">Belongs to the stealth family.</text>
</comment>
<organism evidence="13 14">
    <name type="scientific">Polyplax serrata</name>
    <name type="common">Common mouse louse</name>
    <dbReference type="NCBI Taxonomy" id="468196"/>
    <lineage>
        <taxon>Eukaryota</taxon>
        <taxon>Metazoa</taxon>
        <taxon>Ecdysozoa</taxon>
        <taxon>Arthropoda</taxon>
        <taxon>Hexapoda</taxon>
        <taxon>Insecta</taxon>
        <taxon>Pterygota</taxon>
        <taxon>Neoptera</taxon>
        <taxon>Paraneoptera</taxon>
        <taxon>Psocodea</taxon>
        <taxon>Troctomorpha</taxon>
        <taxon>Phthiraptera</taxon>
        <taxon>Anoplura</taxon>
        <taxon>Polyplacidae</taxon>
        <taxon>Polyplax</taxon>
    </lineage>
</organism>
<keyword evidence="14" id="KW-1185">Reference proteome</keyword>
<dbReference type="CDD" id="cd07990">
    <property type="entry name" value="LPLAT_LCLAT1-like"/>
    <property type="match status" value="1"/>
</dbReference>
<evidence type="ECO:0000256" key="11">
    <source>
        <dbReference type="SAM" id="Phobius"/>
    </source>
</evidence>
<evidence type="ECO:0000256" key="6">
    <source>
        <dbReference type="ARBA" id="ARBA00023136"/>
    </source>
</evidence>
<dbReference type="InterPro" id="IPR021520">
    <property type="entry name" value="Stealth_CR2"/>
</dbReference>
<dbReference type="Pfam" id="PF00066">
    <property type="entry name" value="Notch"/>
    <property type="match status" value="1"/>
</dbReference>
<evidence type="ECO:0000256" key="10">
    <source>
        <dbReference type="SAM" id="MobiDB-lite"/>
    </source>
</evidence>
<dbReference type="SUPFAM" id="SSF90193">
    <property type="entry name" value="Notch domain"/>
    <property type="match status" value="1"/>
</dbReference>
<dbReference type="Pfam" id="PF01553">
    <property type="entry name" value="Acyltransferase"/>
    <property type="match status" value="1"/>
</dbReference>
<dbReference type="Pfam" id="PF17103">
    <property type="entry name" value="Stealth_CR4"/>
    <property type="match status" value="1"/>
</dbReference>
<evidence type="ECO:0000313" key="14">
    <source>
        <dbReference type="Proteomes" id="UP001359485"/>
    </source>
</evidence>
<evidence type="ECO:0000313" key="13">
    <source>
        <dbReference type="EMBL" id="KAK6633673.1"/>
    </source>
</evidence>
<gene>
    <name evidence="13" type="ORF">RUM44_004280</name>
</gene>
<evidence type="ECO:0000256" key="8">
    <source>
        <dbReference type="ARBA" id="ARBA00023180"/>
    </source>
</evidence>
<evidence type="ECO:0000256" key="5">
    <source>
        <dbReference type="ARBA" id="ARBA00022989"/>
    </source>
</evidence>
<accession>A0ABR1B2S6</accession>
<evidence type="ECO:0000256" key="9">
    <source>
        <dbReference type="ARBA" id="ARBA00046288"/>
    </source>
</evidence>
<evidence type="ECO:0000256" key="4">
    <source>
        <dbReference type="ARBA" id="ARBA00022737"/>
    </source>
</evidence>
<dbReference type="InterPro" id="IPR031357">
    <property type="entry name" value="Stealth_CR3"/>
</dbReference>
<feature type="domain" description="LNR" evidence="12">
    <location>
        <begin position="582"/>
        <end position="622"/>
    </location>
</feature>
<evidence type="ECO:0000259" key="12">
    <source>
        <dbReference type="PROSITE" id="PS50258"/>
    </source>
</evidence>
<sequence length="1123" mass="131128">MAVKIKTNMKDHLRGVVFIILWYLSIIAGFFLMVCPIIPLVVISPKKYRKLSDIIFGMWEPYPVALMEIFLGVRVVLSGDKINPFEGSLFIMNHTTRVDWAFFWMGMFHCCQPNAHNIKYILKAPIMHVPGPGWVMQTCSFIFINRNWTKDKPLLETCVDYLNNSDQMYQILLFPEGTDLSEDNIRKSHKYADEHNLERYYRVLHPRTTGFAFLVHKMKKGGQLKAIYDLTVGYPKTMPQTEADILRGKFPEEVHFNVKRYGSTVTSYGEGELKEWLTTIWRDKERKLKQFYCTGCFTCTDGDPSKVDFGTVNMTNGTVTYKQVEERDSINRVDNEISLDSRTSLATECASSQQESQTSSSKTSNETYNLNHTNCDNVYRSKNYRPSHILYLTWIDWSKKKYEAIFNSYTDNIAGKAFYDKLCQKVPVDVVYTWVNGSDPKFLKDLEAALHETNDLSVLNETFTSRFEDKEELRYSLRSLEMYAPWVHHVYIVTNGQIPYWLNLDHPKLSIITHREIFTNTSDLPTFSSPAIESHLHRIPGLSKYFLYLNDDIIFGKSVWPEDFITESEGYKVFLTWNLPDCSPMCTWSWVGDGSCDPPCNIEQCSFDGGDCVKNNSFPKYDYHQINGPLYDATLDTDIESEIKFVEEYYQSLKKTNRGNEDVVDHIQPKISKEKDLSSLQLNTDVPKNIRTFNSNKSILDAFKSINNITNISEIVRVTNQKYIQHNKIVRKLRKSFRSIEEDISVPKEEFKKAGNGTSGHKEREGKWKHEKHKTPLIANESKKVLDMFAESLLYVNRLYNKAFGVRQRKVLAHMPHFINKDIMTEIQNQFPLEWNITSSHKFRSKNDMQFAFSYFYYIVNKQVNRTIGEIFDDFDTDDSSTWSDREIRTLLTRIYGVPLNYPVLLEFVDLILNCTTEFNSPSDVNTPSYERYSDSKLPTVTRNLIENCPSVVELLRQQFGSVPKYKFKLIYEKEQDAVFKMMTSNLTRVVEGLDIIRSNPRKFICLNNNMDGRHDEKENEIVRAVVQDFYLSLYPKRSAFELSAQYRNRFLHMDELKQWQRERSLIHVGLLVILLFIGMSALYLAFQQEIFACCRRILFLFISRKSLKNRVNFKRRKEIAQI</sequence>
<reference evidence="13 14" key="1">
    <citation type="submission" date="2023-09" db="EMBL/GenBank/DDBJ databases">
        <title>Genomes of two closely related lineages of the louse Polyplax serrata with different host specificities.</title>
        <authorList>
            <person name="Martinu J."/>
            <person name="Tarabai H."/>
            <person name="Stefka J."/>
            <person name="Hypsa V."/>
        </authorList>
    </citation>
    <scope>NUCLEOTIDE SEQUENCE [LARGE SCALE GENOMIC DNA]</scope>
    <source>
        <strain evidence="13">98ZLc_SE</strain>
    </source>
</reference>
<dbReference type="InterPro" id="IPR035993">
    <property type="entry name" value="Notch-like_dom_sf"/>
</dbReference>
<evidence type="ECO:0000256" key="2">
    <source>
        <dbReference type="ARBA" id="ARBA00022679"/>
    </source>
</evidence>
<comment type="caution">
    <text evidence="13">The sequence shown here is derived from an EMBL/GenBank/DDBJ whole genome shotgun (WGS) entry which is preliminary data.</text>
</comment>
<dbReference type="InterPro" id="IPR047141">
    <property type="entry name" value="Stealth"/>
</dbReference>
<dbReference type="Pfam" id="PF16076">
    <property type="entry name" value="Acyltransf_C"/>
    <property type="match status" value="1"/>
</dbReference>
<protein>
    <recommendedName>
        <fullName evidence="12">LNR domain-containing protein</fullName>
    </recommendedName>
</protein>
<dbReference type="PROSITE" id="PS50258">
    <property type="entry name" value="LNR"/>
    <property type="match status" value="1"/>
</dbReference>
<keyword evidence="7" id="KW-1015">Disulfide bond</keyword>
<keyword evidence="6 11" id="KW-0472">Membrane</keyword>